<dbReference type="AlphaFoldDB" id="A0A974HBU7"/>
<dbReference type="InterPro" id="IPR047335">
    <property type="entry name" value="RUFY1-3"/>
</dbReference>
<dbReference type="SMART" id="SM00593">
    <property type="entry name" value="RUN"/>
    <property type="match status" value="1"/>
</dbReference>
<dbReference type="PANTHER" id="PTHR45956:SF3">
    <property type="entry name" value="RUN AND FYVE DOMAIN-CONTAINING PROTEIN 2"/>
    <property type="match status" value="1"/>
</dbReference>
<dbReference type="FunFam" id="1.20.58.900:FF:000001">
    <property type="entry name" value="RUN and FYVE domain containing 2"/>
    <property type="match status" value="1"/>
</dbReference>
<protein>
    <recommendedName>
        <fullName evidence="3">RUN domain-containing protein</fullName>
    </recommendedName>
</protein>
<proteinExistence type="predicted"/>
<feature type="domain" description="RUN" evidence="3">
    <location>
        <begin position="61"/>
        <end position="193"/>
    </location>
</feature>
<dbReference type="Pfam" id="PF02759">
    <property type="entry name" value="RUN"/>
    <property type="match status" value="1"/>
</dbReference>
<dbReference type="InterPro" id="IPR004012">
    <property type="entry name" value="Run_dom"/>
</dbReference>
<dbReference type="InterPro" id="IPR047332">
    <property type="entry name" value="RUN_RUFY2"/>
</dbReference>
<gene>
    <name evidence="4" type="ORF">XELAEV_18034784mg</name>
</gene>
<dbReference type="Gene3D" id="1.20.5.170">
    <property type="match status" value="1"/>
</dbReference>
<dbReference type="InterPro" id="IPR037213">
    <property type="entry name" value="Run_dom_sf"/>
</dbReference>
<accession>A0A974HBU7</accession>
<dbReference type="PANTHER" id="PTHR45956">
    <property type="entry name" value="RUN AND FYVE DOMAIN-CONTAINING PROTEIN 2-LIKE PROTEIN"/>
    <property type="match status" value="1"/>
</dbReference>
<dbReference type="Proteomes" id="UP000694892">
    <property type="component" value="Chromosome 7L"/>
</dbReference>
<feature type="coiled-coil region" evidence="2">
    <location>
        <begin position="262"/>
        <end position="296"/>
    </location>
</feature>
<sequence>MAQFGVQRNAPNWVSQITAAVVSQPVLRDPAVVERTNLLNMAKLSIKSLIESALSFGRTLDTDYPPLQQFFVVMEHCLRHGLKVRKSFLSFNKTIWGPLEIVEKLCPEAEEIAASVRDLPGLRTPLGRARAWLRLAMMQKKMADYLRCLIMRRDLLSDFYENHAVMMEEEGTVIVGMLVGLNVIDANLCVKGEDLDSQVGVIDFSIYLKSEEDDLDREGRNMQIAAILDQKNYVEELNRQLRFMLSLVFCFSGTVSSLHTRIDTLEKSNTKLIEELAIAKNNIIKFQEENHQLRSENSMLLMRAHYHLVAIKQSAEDEHRNQHSRLGLCDLYADSCAQHARIGDRAHAWTSTQAEPACMRGRVRGSKKQGLLPQGTEDDKSSVTDVLEDQNNYISAAVKSLGHSDKHLLKQTRRIGISYGKEAPVDSTPQYKLIKDISF</sequence>
<dbReference type="Gene3D" id="1.20.58.900">
    <property type="match status" value="1"/>
</dbReference>
<evidence type="ECO:0000313" key="5">
    <source>
        <dbReference type="Proteomes" id="UP000694892"/>
    </source>
</evidence>
<dbReference type="SUPFAM" id="SSF140741">
    <property type="entry name" value="RUN domain-like"/>
    <property type="match status" value="1"/>
</dbReference>
<evidence type="ECO:0000259" key="3">
    <source>
        <dbReference type="PROSITE" id="PS50826"/>
    </source>
</evidence>
<dbReference type="GO" id="GO:0005737">
    <property type="term" value="C:cytoplasm"/>
    <property type="evidence" value="ECO:0007669"/>
    <property type="project" value="TreeGrafter"/>
</dbReference>
<evidence type="ECO:0000313" key="4">
    <source>
        <dbReference type="EMBL" id="OCT71806.1"/>
    </source>
</evidence>
<dbReference type="EMBL" id="CM004478">
    <property type="protein sequence ID" value="OCT71806.1"/>
    <property type="molecule type" value="Genomic_DNA"/>
</dbReference>
<reference evidence="5" key="1">
    <citation type="journal article" date="2016" name="Nature">
        <title>Genome evolution in the allotetraploid frog Xenopus laevis.</title>
        <authorList>
            <person name="Session A.M."/>
            <person name="Uno Y."/>
            <person name="Kwon T."/>
            <person name="Chapman J.A."/>
            <person name="Toyoda A."/>
            <person name="Takahashi S."/>
            <person name="Fukui A."/>
            <person name="Hikosaka A."/>
            <person name="Suzuki A."/>
            <person name="Kondo M."/>
            <person name="van Heeringen S.J."/>
            <person name="Quigley I."/>
            <person name="Heinz S."/>
            <person name="Ogino H."/>
            <person name="Ochi H."/>
            <person name="Hellsten U."/>
            <person name="Lyons J.B."/>
            <person name="Simakov O."/>
            <person name="Putnam N."/>
            <person name="Stites J."/>
            <person name="Kuroki Y."/>
            <person name="Tanaka T."/>
            <person name="Michiue T."/>
            <person name="Watanabe M."/>
            <person name="Bogdanovic O."/>
            <person name="Lister R."/>
            <person name="Georgiou G."/>
            <person name="Paranjpe S.S."/>
            <person name="van Kruijsbergen I."/>
            <person name="Shu S."/>
            <person name="Carlson J."/>
            <person name="Kinoshita T."/>
            <person name="Ohta Y."/>
            <person name="Mawaribuchi S."/>
            <person name="Jenkins J."/>
            <person name="Grimwood J."/>
            <person name="Schmutz J."/>
            <person name="Mitros T."/>
            <person name="Mozaffari S.V."/>
            <person name="Suzuki Y."/>
            <person name="Haramoto Y."/>
            <person name="Yamamoto T.S."/>
            <person name="Takagi C."/>
            <person name="Heald R."/>
            <person name="Miller K."/>
            <person name="Haudenschild C."/>
            <person name="Kitzman J."/>
            <person name="Nakayama T."/>
            <person name="Izutsu Y."/>
            <person name="Robert J."/>
            <person name="Fortriede J."/>
            <person name="Burns K."/>
            <person name="Lotay V."/>
            <person name="Karimi K."/>
            <person name="Yasuoka Y."/>
            <person name="Dichmann D.S."/>
            <person name="Flajnik M.F."/>
            <person name="Houston D.W."/>
            <person name="Shendure J."/>
            <person name="DuPasquier L."/>
            <person name="Vize P.D."/>
            <person name="Zorn A.M."/>
            <person name="Ito M."/>
            <person name="Marcotte E.M."/>
            <person name="Wallingford J.B."/>
            <person name="Ito Y."/>
            <person name="Asashima M."/>
            <person name="Ueno N."/>
            <person name="Matsuda Y."/>
            <person name="Veenstra G.J."/>
            <person name="Fujiyama A."/>
            <person name="Harland R.M."/>
            <person name="Taira M."/>
            <person name="Rokhsar D.S."/>
        </authorList>
    </citation>
    <scope>NUCLEOTIDE SEQUENCE [LARGE SCALE GENOMIC DNA]</scope>
    <source>
        <strain evidence="5">J</strain>
    </source>
</reference>
<keyword evidence="1 2" id="KW-0175">Coiled coil</keyword>
<organism evidence="4 5">
    <name type="scientific">Xenopus laevis</name>
    <name type="common">African clawed frog</name>
    <dbReference type="NCBI Taxonomy" id="8355"/>
    <lineage>
        <taxon>Eukaryota</taxon>
        <taxon>Metazoa</taxon>
        <taxon>Chordata</taxon>
        <taxon>Craniata</taxon>
        <taxon>Vertebrata</taxon>
        <taxon>Euteleostomi</taxon>
        <taxon>Amphibia</taxon>
        <taxon>Batrachia</taxon>
        <taxon>Anura</taxon>
        <taxon>Pipoidea</taxon>
        <taxon>Pipidae</taxon>
        <taxon>Xenopodinae</taxon>
        <taxon>Xenopus</taxon>
        <taxon>Xenopus</taxon>
    </lineage>
</organism>
<name>A0A974HBU7_XENLA</name>
<dbReference type="PROSITE" id="PS50826">
    <property type="entry name" value="RUN"/>
    <property type="match status" value="1"/>
</dbReference>
<evidence type="ECO:0000256" key="1">
    <source>
        <dbReference type="ARBA" id="ARBA00023054"/>
    </source>
</evidence>
<evidence type="ECO:0000256" key="2">
    <source>
        <dbReference type="SAM" id="Coils"/>
    </source>
</evidence>
<dbReference type="CDD" id="cd17695">
    <property type="entry name" value="RUN_RUFY2"/>
    <property type="match status" value="1"/>
</dbReference>